<evidence type="ECO:0000313" key="2">
    <source>
        <dbReference type="Ensembl" id="ENSPMAP00000006333.1"/>
    </source>
</evidence>
<dbReference type="HOGENOM" id="CLU_029120_2_0_1"/>
<dbReference type="STRING" id="7757.ENSPMAP00000006333"/>
<dbReference type="Gene3D" id="3.90.1410.10">
    <property type="entry name" value="set domain protein methyltransferase, domain 1"/>
    <property type="match status" value="1"/>
</dbReference>
<dbReference type="AlphaFoldDB" id="S4RM97"/>
<organism evidence="2">
    <name type="scientific">Petromyzon marinus</name>
    <name type="common">Sea lamprey</name>
    <dbReference type="NCBI Taxonomy" id="7757"/>
    <lineage>
        <taxon>Eukaryota</taxon>
        <taxon>Metazoa</taxon>
        <taxon>Chordata</taxon>
        <taxon>Craniata</taxon>
        <taxon>Vertebrata</taxon>
        <taxon>Cyclostomata</taxon>
        <taxon>Hyperoartia</taxon>
        <taxon>Petromyzontiformes</taxon>
        <taxon>Petromyzontidae</taxon>
        <taxon>Petromyzon</taxon>
    </lineage>
</organism>
<dbReference type="Pfam" id="PF00856">
    <property type="entry name" value="SET"/>
    <property type="match status" value="1"/>
</dbReference>
<dbReference type="GeneTree" id="ENSGT00940000153577"/>
<dbReference type="Ensembl" id="ENSPMAT00000006362.1">
    <property type="protein sequence ID" value="ENSPMAP00000006333.1"/>
    <property type="gene ID" value="ENSPMAG00000005740.1"/>
</dbReference>
<proteinExistence type="predicted"/>
<dbReference type="InterPro" id="IPR044429">
    <property type="entry name" value="SETD4_SET"/>
</dbReference>
<dbReference type="PROSITE" id="PS50280">
    <property type="entry name" value="SET"/>
    <property type="match status" value="1"/>
</dbReference>
<dbReference type="PANTHER" id="PTHR13271:SF151">
    <property type="entry name" value="SET DOMAIN-CONTAINING PROTEIN 4"/>
    <property type="match status" value="1"/>
</dbReference>
<evidence type="ECO:0000259" key="1">
    <source>
        <dbReference type="PROSITE" id="PS50280"/>
    </source>
</evidence>
<accession>S4RM97</accession>
<dbReference type="InterPro" id="IPR001214">
    <property type="entry name" value="SET_dom"/>
</dbReference>
<dbReference type="SUPFAM" id="SSF82199">
    <property type="entry name" value="SET domain"/>
    <property type="match status" value="1"/>
</dbReference>
<dbReference type="OMA" id="RFTCAQV"/>
<name>S4RM97_PETMA</name>
<dbReference type="PANTHER" id="PTHR13271">
    <property type="entry name" value="UNCHARACTERIZED PUTATIVE METHYLTRANSFERASE"/>
    <property type="match status" value="1"/>
</dbReference>
<dbReference type="CDD" id="cd19177">
    <property type="entry name" value="SET_SETD4"/>
    <property type="match status" value="1"/>
</dbReference>
<dbReference type="InterPro" id="IPR046341">
    <property type="entry name" value="SET_dom_sf"/>
</dbReference>
<dbReference type="InterPro" id="IPR050600">
    <property type="entry name" value="SETD3_SETD6_MTase"/>
</dbReference>
<reference evidence="2" key="1">
    <citation type="submission" date="2025-08" db="UniProtKB">
        <authorList>
            <consortium name="Ensembl"/>
        </authorList>
    </citation>
    <scope>IDENTIFICATION</scope>
</reference>
<protein>
    <submittedName>
        <fullName evidence="2">SET domain containing 4</fullName>
    </submittedName>
</protein>
<feature type="domain" description="SET" evidence="1">
    <location>
        <begin position="1"/>
        <end position="219"/>
    </location>
</feature>
<sequence>FSDTGRGLMARRHFQPGDVIISVPERCLLTASTVLDTYLGRYLRECSGSVTALQALCVFLILQQQQQQPGQWGPYIAVLPASYSCPAYFSSEERSALPAPLRQEAEAQVAALLQDWRGTRPLVRLLQSLFPEPVSRVFCKDAFRWAWCSVNTRAVYLPAQPCPTLAGGTGSLALAPILDLLNHHPSAKVTAGFNEATREYEVRAGQTHARHSQVFICYGPHDSQSLLLHYGFVCDANPHDVVYATVGEIRGRL</sequence>
<dbReference type="GO" id="GO:0016279">
    <property type="term" value="F:protein-lysine N-methyltransferase activity"/>
    <property type="evidence" value="ECO:0007669"/>
    <property type="project" value="InterPro"/>
</dbReference>
<reference evidence="2" key="2">
    <citation type="submission" date="2025-09" db="UniProtKB">
        <authorList>
            <consortium name="Ensembl"/>
        </authorList>
    </citation>
    <scope>IDENTIFICATION</scope>
</reference>